<dbReference type="InterPro" id="IPR058031">
    <property type="entry name" value="AAA_lid_NorR"/>
</dbReference>
<evidence type="ECO:0000256" key="3">
    <source>
        <dbReference type="ARBA" id="ARBA00023015"/>
    </source>
</evidence>
<keyword evidence="5" id="KW-0010">Activator</keyword>
<dbReference type="AlphaFoldDB" id="A0A1W6T8T9"/>
<dbReference type="SUPFAM" id="SSF55785">
    <property type="entry name" value="PYP-like sensor domain (PAS domain)"/>
    <property type="match status" value="1"/>
</dbReference>
<dbReference type="InterPro" id="IPR025943">
    <property type="entry name" value="Sigma_54_int_dom_ATP-bd_2"/>
</dbReference>
<gene>
    <name evidence="8" type="primary">acoR_1</name>
    <name evidence="8" type="ORF">K05K4_03660</name>
</gene>
<dbReference type="Gene3D" id="3.40.50.300">
    <property type="entry name" value="P-loop containing nucleotide triphosphate hydrolases"/>
    <property type="match status" value="1"/>
</dbReference>
<dbReference type="Pfam" id="PF25601">
    <property type="entry name" value="AAA_lid_14"/>
    <property type="match status" value="1"/>
</dbReference>
<dbReference type="RefSeq" id="WP_086046515.1">
    <property type="nucleotide sequence ID" value="NZ_CP017889.1"/>
</dbReference>
<reference evidence="8" key="1">
    <citation type="submission" date="2016-10" db="EMBL/GenBank/DDBJ databases">
        <title>The High Quality Genome of Vibrio alginolyticus K01M1.</title>
        <authorList>
            <person name="Wendling C."/>
            <person name="Chibani C.M."/>
            <person name="Hertel R."/>
            <person name="Sproer C."/>
            <person name="Bunk B."/>
            <person name="Overmann J."/>
            <person name="Roth O."/>
            <person name="Liesegang H."/>
        </authorList>
    </citation>
    <scope>NUCLEOTIDE SEQUENCE</scope>
    <source>
        <strain evidence="8">K05K4</strain>
    </source>
</reference>
<dbReference type="PROSITE" id="PS50045">
    <property type="entry name" value="SIGMA54_INTERACT_4"/>
    <property type="match status" value="1"/>
</dbReference>
<dbReference type="InterPro" id="IPR000014">
    <property type="entry name" value="PAS"/>
</dbReference>
<keyword evidence="2" id="KW-0067">ATP-binding</keyword>
<evidence type="ECO:0000256" key="6">
    <source>
        <dbReference type="ARBA" id="ARBA00023163"/>
    </source>
</evidence>
<dbReference type="InterPro" id="IPR025662">
    <property type="entry name" value="Sigma_54_int_dom_ATP-bd_1"/>
</dbReference>
<name>A0A1W6T8T9_VIBAL</name>
<dbReference type="Pfam" id="PF00989">
    <property type="entry name" value="PAS"/>
    <property type="match status" value="1"/>
</dbReference>
<dbReference type="GO" id="GO:0043565">
    <property type="term" value="F:sequence-specific DNA binding"/>
    <property type="evidence" value="ECO:0007669"/>
    <property type="project" value="InterPro"/>
</dbReference>
<dbReference type="SUPFAM" id="SSF52540">
    <property type="entry name" value="P-loop containing nucleoside triphosphate hydrolases"/>
    <property type="match status" value="1"/>
</dbReference>
<dbReference type="InterPro" id="IPR003018">
    <property type="entry name" value="GAF"/>
</dbReference>
<dbReference type="InterPro" id="IPR027417">
    <property type="entry name" value="P-loop_NTPase"/>
</dbReference>
<evidence type="ECO:0000256" key="4">
    <source>
        <dbReference type="ARBA" id="ARBA00023125"/>
    </source>
</evidence>
<dbReference type="EMBL" id="CP017902">
    <property type="protein sequence ID" value="ARP17262.1"/>
    <property type="molecule type" value="Genomic_DNA"/>
</dbReference>
<dbReference type="Gene3D" id="1.10.10.60">
    <property type="entry name" value="Homeodomain-like"/>
    <property type="match status" value="1"/>
</dbReference>
<dbReference type="PANTHER" id="PTHR32071">
    <property type="entry name" value="TRANSCRIPTIONAL REGULATORY PROTEIN"/>
    <property type="match status" value="1"/>
</dbReference>
<evidence type="ECO:0000256" key="1">
    <source>
        <dbReference type="ARBA" id="ARBA00022741"/>
    </source>
</evidence>
<dbReference type="InterPro" id="IPR002078">
    <property type="entry name" value="Sigma_54_int"/>
</dbReference>
<dbReference type="InterPro" id="IPR009057">
    <property type="entry name" value="Homeodomain-like_sf"/>
</dbReference>
<dbReference type="NCBIfam" id="NF008485">
    <property type="entry name" value="PRK11388.1"/>
    <property type="match status" value="1"/>
</dbReference>
<dbReference type="PANTHER" id="PTHR32071:SF117">
    <property type="entry name" value="PTS-DEPENDENT DIHYDROXYACETONE KINASE OPERON REGULATORY PROTEIN-RELATED"/>
    <property type="match status" value="1"/>
</dbReference>
<dbReference type="PROSITE" id="PS00676">
    <property type="entry name" value="SIGMA54_INTERACT_2"/>
    <property type="match status" value="1"/>
</dbReference>
<dbReference type="Pfam" id="PF02954">
    <property type="entry name" value="HTH_8"/>
    <property type="match status" value="1"/>
</dbReference>
<dbReference type="Gene3D" id="3.30.450.20">
    <property type="entry name" value="PAS domain"/>
    <property type="match status" value="1"/>
</dbReference>
<dbReference type="InterPro" id="IPR013767">
    <property type="entry name" value="PAS_fold"/>
</dbReference>
<proteinExistence type="predicted"/>
<dbReference type="Gene3D" id="1.10.8.60">
    <property type="match status" value="1"/>
</dbReference>
<evidence type="ECO:0000259" key="7">
    <source>
        <dbReference type="PROSITE" id="PS50045"/>
    </source>
</evidence>
<keyword evidence="1" id="KW-0547">Nucleotide-binding</keyword>
<keyword evidence="3" id="KW-0805">Transcription regulation</keyword>
<dbReference type="InterPro" id="IPR002197">
    <property type="entry name" value="HTH_Fis"/>
</dbReference>
<dbReference type="Gene3D" id="3.30.450.40">
    <property type="match status" value="1"/>
</dbReference>
<keyword evidence="4" id="KW-0238">DNA-binding</keyword>
<organism evidence="8">
    <name type="scientific">Vibrio alginolyticus</name>
    <dbReference type="NCBI Taxonomy" id="663"/>
    <lineage>
        <taxon>Bacteria</taxon>
        <taxon>Pseudomonadati</taxon>
        <taxon>Pseudomonadota</taxon>
        <taxon>Gammaproteobacteria</taxon>
        <taxon>Vibrionales</taxon>
        <taxon>Vibrionaceae</taxon>
        <taxon>Vibrio</taxon>
    </lineage>
</organism>
<dbReference type="InterPro" id="IPR029016">
    <property type="entry name" value="GAF-like_dom_sf"/>
</dbReference>
<dbReference type="InterPro" id="IPR035965">
    <property type="entry name" value="PAS-like_dom_sf"/>
</dbReference>
<dbReference type="GO" id="GO:0005524">
    <property type="term" value="F:ATP binding"/>
    <property type="evidence" value="ECO:0007669"/>
    <property type="project" value="UniProtKB-KW"/>
</dbReference>
<sequence>MLSIEDTKTKWEFFQKHHWVSPEFSRTPVLESWERCIKQCSPYTWSKPHIASGFTFSSLMKRNEHLIECATTVLEDTYDMLGDEDLVLMVTDGNGCILSTVGHDSMRQEMQTLGIKQGCFLSEGKIGTNAVNLCINTHIPCEVFAAEHFNRHLHPYASVAAPVFDQFGKLRGTTCLFRKAESYKKEDLVIIASSAKEVSLQIHIQSEQENMNRLTCAHNATLECMDDGLMAWDEESRITMVNHQSERLLNIEASQVLDKEVFSVLRFPPNVLTSIESGASINRKLTTVEVRGEFVEAIITLRPLNDGTHLLFLHPIDKIRELAQQQIGGSARYTFSTLPVISRKMKHVITVAKRAIKSKSPILITGEEGVGKATLAMAIHNESTYKEGPFITLNCRSINTEQLVKETLGYDEGQGMPSKFELAHGGTLFLEKVEYLSPDLQAVLLKLLKTGLVSRSDSLRLIPVDFQLITSTASEISEYVTQRSFGRQLYYEISSNELHIPPLRKRKEDIEFLVQQLISHYERRHNVTISIEPVALEALMNFRWSGNNSELRNRTERILLNRSSNLIKLNDIPEDIKLNSRHTAENTPVITLEEAERRAIVQAWNQCDGKMHDMAKALQIGRTTLWRKINKFGLQEQMKLY</sequence>
<dbReference type="CDD" id="cd00130">
    <property type="entry name" value="PAS"/>
    <property type="match status" value="1"/>
</dbReference>
<dbReference type="Pfam" id="PF01590">
    <property type="entry name" value="GAF"/>
    <property type="match status" value="1"/>
</dbReference>
<keyword evidence="6" id="KW-0804">Transcription</keyword>
<dbReference type="Pfam" id="PF00158">
    <property type="entry name" value="Sigma54_activat"/>
    <property type="match status" value="1"/>
</dbReference>
<protein>
    <submittedName>
        <fullName evidence="8">Acetoin dehydrogenase operon transcriptional activator AcoR</fullName>
    </submittedName>
</protein>
<feature type="domain" description="Sigma-54 factor interaction" evidence="7">
    <location>
        <begin position="338"/>
        <end position="560"/>
    </location>
</feature>
<dbReference type="CDD" id="cd00009">
    <property type="entry name" value="AAA"/>
    <property type="match status" value="1"/>
</dbReference>
<dbReference type="SUPFAM" id="SSF46689">
    <property type="entry name" value="Homeodomain-like"/>
    <property type="match status" value="1"/>
</dbReference>
<accession>A0A1W6T8T9</accession>
<evidence type="ECO:0000313" key="8">
    <source>
        <dbReference type="EMBL" id="ARP17262.1"/>
    </source>
</evidence>
<evidence type="ECO:0000256" key="2">
    <source>
        <dbReference type="ARBA" id="ARBA00022840"/>
    </source>
</evidence>
<evidence type="ECO:0000256" key="5">
    <source>
        <dbReference type="ARBA" id="ARBA00023159"/>
    </source>
</evidence>
<dbReference type="PROSITE" id="PS00675">
    <property type="entry name" value="SIGMA54_INTERACT_1"/>
    <property type="match status" value="1"/>
</dbReference>
<dbReference type="GO" id="GO:0006355">
    <property type="term" value="P:regulation of DNA-templated transcription"/>
    <property type="evidence" value="ECO:0007669"/>
    <property type="project" value="InterPro"/>
</dbReference>